<reference evidence="3" key="1">
    <citation type="submission" date="2017-08" db="EMBL/GenBank/DDBJ databases">
        <authorList>
            <person name="Alvarez-Ponce D."/>
            <person name="Weitzman C.L."/>
            <person name="Tillett R.L."/>
            <person name="Sandmeier F.C."/>
            <person name="Tracy C.R."/>
        </authorList>
    </citation>
    <scope>NUCLEOTIDE SEQUENCE [LARGE SCALE GENOMIC DNA]</scope>
    <source>
        <strain evidence="3">723</strain>
    </source>
</reference>
<dbReference type="OrthoDB" id="2339329at2"/>
<feature type="chain" id="PRO_5012741009" description="Lipoprotein" evidence="1">
    <location>
        <begin position="27"/>
        <end position="419"/>
    </location>
</feature>
<sequence>MLLKRKKILIISAFCLVLAPTLIVVACSSSVTEELGQNKTVIDNKTIKYTALDKYSFDTINNSNDIKSILIKPISINSSEKLSSFLKEWKDKFLNNESSKSDSNLEYWKNLINNLIKRIEIKYNKTWFSKNTLIVDFGGYIGAKIINDNSSSTLKKNVIENLKNIFVDNNTIEIVYEHNYQKDPINEWKIKYHPVLYEINNDEFNLENNVEYKVKKITTTTTRAVWNYERKYNAGSYLNFSTHGHSDERKSEWKYSLDSTQNSKNRPVINDQFATILVKSSHELKNILNPNSLKDEVLDKAISEFNDDFFKKNILSLISIIDWRTNFKSGTEYTSDYNAIIENNSFNVTLYKRGRIDSPFVRTNPRIFTKGKTIWDNIPIEPHDSYNATLFIPIKKSEFNDFKLAETNLNVVFYNPYSE</sequence>
<name>A0A269TJ33_9BACT</name>
<dbReference type="RefSeq" id="WP_095334706.1">
    <property type="nucleotide sequence ID" value="NZ_NQNY01000005.1"/>
</dbReference>
<evidence type="ECO:0000313" key="3">
    <source>
        <dbReference type="Proteomes" id="UP000216943"/>
    </source>
</evidence>
<evidence type="ECO:0008006" key="4">
    <source>
        <dbReference type="Google" id="ProtNLM"/>
    </source>
</evidence>
<keyword evidence="1" id="KW-0732">Signal</keyword>
<dbReference type="PROSITE" id="PS51257">
    <property type="entry name" value="PROKAR_LIPOPROTEIN"/>
    <property type="match status" value="1"/>
</dbReference>
<evidence type="ECO:0000313" key="2">
    <source>
        <dbReference type="EMBL" id="PAK21397.1"/>
    </source>
</evidence>
<dbReference type="EMBL" id="NQNY01000005">
    <property type="protein sequence ID" value="PAK21397.1"/>
    <property type="molecule type" value="Genomic_DNA"/>
</dbReference>
<accession>A0A269TJ33</accession>
<dbReference type="Proteomes" id="UP000216943">
    <property type="component" value="Unassembled WGS sequence"/>
</dbReference>
<gene>
    <name evidence="2" type="ORF">CJJ23_01975</name>
</gene>
<protein>
    <recommendedName>
        <fullName evidence="4">Lipoprotein</fullName>
    </recommendedName>
</protein>
<proteinExistence type="predicted"/>
<evidence type="ECO:0000256" key="1">
    <source>
        <dbReference type="SAM" id="SignalP"/>
    </source>
</evidence>
<dbReference type="AlphaFoldDB" id="A0A269TJ33"/>
<comment type="caution">
    <text evidence="2">The sequence shown here is derived from an EMBL/GenBank/DDBJ whole genome shotgun (WGS) entry which is preliminary data.</text>
</comment>
<organism evidence="2 3">
    <name type="scientific">Mycoplasmopsis agassizii</name>
    <dbReference type="NCBI Taxonomy" id="33922"/>
    <lineage>
        <taxon>Bacteria</taxon>
        <taxon>Bacillati</taxon>
        <taxon>Mycoplasmatota</taxon>
        <taxon>Mycoplasmoidales</taxon>
        <taxon>Metamycoplasmataceae</taxon>
        <taxon>Mycoplasmopsis</taxon>
    </lineage>
</organism>
<feature type="signal peptide" evidence="1">
    <location>
        <begin position="1"/>
        <end position="26"/>
    </location>
</feature>